<dbReference type="RefSeq" id="WP_154480509.1">
    <property type="nucleotide sequence ID" value="NZ_VUNF01000004.1"/>
</dbReference>
<evidence type="ECO:0000313" key="3">
    <source>
        <dbReference type="Proteomes" id="UP000450161"/>
    </source>
</evidence>
<name>A0A6I2TU56_9BACT</name>
<organism evidence="2 3">
    <name type="scientific">Segatella copri</name>
    <dbReference type="NCBI Taxonomy" id="165179"/>
    <lineage>
        <taxon>Bacteria</taxon>
        <taxon>Pseudomonadati</taxon>
        <taxon>Bacteroidota</taxon>
        <taxon>Bacteroidia</taxon>
        <taxon>Bacteroidales</taxon>
        <taxon>Prevotellaceae</taxon>
        <taxon>Segatella</taxon>
    </lineage>
</organism>
<gene>
    <name evidence="2" type="ORF">FYJ72_04175</name>
</gene>
<dbReference type="AlphaFoldDB" id="A0A6I2TU56"/>
<feature type="chain" id="PRO_5026135060" description="Right handed beta helix domain-containing protein" evidence="1">
    <location>
        <begin position="21"/>
        <end position="325"/>
    </location>
</feature>
<evidence type="ECO:0008006" key="4">
    <source>
        <dbReference type="Google" id="ProtNLM"/>
    </source>
</evidence>
<evidence type="ECO:0000313" key="2">
    <source>
        <dbReference type="EMBL" id="MST76895.1"/>
    </source>
</evidence>
<reference evidence="2 3" key="1">
    <citation type="submission" date="2019-08" db="EMBL/GenBank/DDBJ databases">
        <title>In-depth cultivation of the pig gut microbiome towards novel bacterial diversity and tailored functional studies.</title>
        <authorList>
            <person name="Wylensek D."/>
            <person name="Hitch T.C.A."/>
            <person name="Clavel T."/>
        </authorList>
    </citation>
    <scope>NUCLEOTIDE SEQUENCE [LARGE SCALE GENOMIC DNA]</scope>
    <source>
        <strain evidence="2 3">LKV-178-WT-2C</strain>
    </source>
</reference>
<protein>
    <recommendedName>
        <fullName evidence="4">Right handed beta helix domain-containing protein</fullName>
    </recommendedName>
</protein>
<feature type="signal peptide" evidence="1">
    <location>
        <begin position="1"/>
        <end position="20"/>
    </location>
</feature>
<dbReference type="SUPFAM" id="SSF51126">
    <property type="entry name" value="Pectin lyase-like"/>
    <property type="match status" value="1"/>
</dbReference>
<accession>A0A6I2TU56</accession>
<dbReference type="Proteomes" id="UP000450161">
    <property type="component" value="Unassembled WGS sequence"/>
</dbReference>
<dbReference type="EMBL" id="VUNF01000004">
    <property type="protein sequence ID" value="MST76895.1"/>
    <property type="molecule type" value="Genomic_DNA"/>
</dbReference>
<proteinExistence type="predicted"/>
<keyword evidence="1" id="KW-0732">Signal</keyword>
<comment type="caution">
    <text evidence="2">The sequence shown here is derived from an EMBL/GenBank/DDBJ whole genome shotgun (WGS) entry which is preliminary data.</text>
</comment>
<sequence>MNRKLFLSALGLLICLVVKAQGATAMLQSGEKFSVFYGPDALQQAYDAAADGDVITLSIGTFTPLSDNMKKQLKITGASAFEENSNTNIESMTISANDVQIEGIKFTSKLYVTLADNLILKHCYVETLTAGRDNNKTLIDQCGIAKVEMMKFFKDFTFKNSTIGYFSSDNVNTSDNIGNITNCVIYNFSSGKTIKAIYRNNIFCVQGFSKETIECAEPSEFYNNFAFNISMLEAGIWATFKFSDNCINANNSNSEDNVILEDRTQRYPAQTKNEPTGDDGTKIGIYGGTGFTSLPSIPSVTEKYIDLSTNEDGKIHVELKAKVNK</sequence>
<dbReference type="InterPro" id="IPR011050">
    <property type="entry name" value="Pectin_lyase_fold/virulence"/>
</dbReference>
<evidence type="ECO:0000256" key="1">
    <source>
        <dbReference type="SAM" id="SignalP"/>
    </source>
</evidence>